<evidence type="ECO:0000256" key="5">
    <source>
        <dbReference type="SAM" id="SignalP"/>
    </source>
</evidence>
<evidence type="ECO:0000256" key="3">
    <source>
        <dbReference type="ARBA" id="ARBA00022729"/>
    </source>
</evidence>
<sequence>MKRLISIAVAILAVCLGLAVWSQDLQKSQGNTGDNTLNLFNWGDYIDPALISKFEKQTGYHVNQETFDSNEAMFTKIQQGGTSYDLTVPSDYMIEKMKRAHLLAVGPVKLTDEII</sequence>
<keyword evidence="2" id="KW-0813">Transport</keyword>
<reference evidence="6 7" key="1">
    <citation type="journal article" date="2013" name="PLoS ONE">
        <title>Genomic Adaptation of the Lactobacillus casei Group.</title>
        <authorList>
            <person name="Toh H."/>
            <person name="Oshima K."/>
            <person name="Nakano A."/>
            <person name="Takahata M."/>
            <person name="Murakami M."/>
            <person name="Takaki T."/>
            <person name="Nishiyama H."/>
            <person name="Igimi S."/>
            <person name="Hattori M."/>
            <person name="Morita H."/>
        </authorList>
    </citation>
    <scope>NUCLEOTIDE SEQUENCE [LARGE SCALE GENOMIC DNA]</scope>
    <source>
        <strain evidence="6 7">ATCC 393</strain>
    </source>
</reference>
<evidence type="ECO:0000313" key="7">
    <source>
        <dbReference type="Proteomes" id="UP000015560"/>
    </source>
</evidence>
<dbReference type="PRINTS" id="PR00909">
    <property type="entry name" value="SPERMDNBNDNG"/>
</dbReference>
<evidence type="ECO:0000256" key="1">
    <source>
        <dbReference type="ARBA" id="ARBA00004418"/>
    </source>
</evidence>
<dbReference type="Gene3D" id="3.40.190.10">
    <property type="entry name" value="Periplasmic binding protein-like II"/>
    <property type="match status" value="1"/>
</dbReference>
<dbReference type="InterPro" id="IPR001188">
    <property type="entry name" value="Sperm_putr-bd"/>
</dbReference>
<dbReference type="GO" id="GO:0042597">
    <property type="term" value="C:periplasmic space"/>
    <property type="evidence" value="ECO:0007669"/>
    <property type="project" value="UniProtKB-SubCell"/>
</dbReference>
<dbReference type="SUPFAM" id="SSF53850">
    <property type="entry name" value="Periplasmic binding protein-like II"/>
    <property type="match status" value="1"/>
</dbReference>
<dbReference type="AlphaFoldDB" id="A0AAD1AND5"/>
<name>A0AAD1AND5_LACCA</name>
<gene>
    <name evidence="6" type="ORF">LBCZ_0871</name>
</gene>
<feature type="chain" id="PRO_5041999622" evidence="5">
    <location>
        <begin position="23"/>
        <end position="115"/>
    </location>
</feature>
<dbReference type="Proteomes" id="UP000015560">
    <property type="component" value="Chromosome"/>
</dbReference>
<dbReference type="GO" id="GO:0019808">
    <property type="term" value="F:polyamine binding"/>
    <property type="evidence" value="ECO:0007669"/>
    <property type="project" value="InterPro"/>
</dbReference>
<dbReference type="PANTHER" id="PTHR30222:SF17">
    <property type="entry name" value="SPERMIDINE_PUTRESCINE-BINDING PERIPLASMIC PROTEIN"/>
    <property type="match status" value="1"/>
</dbReference>
<protein>
    <submittedName>
        <fullName evidence="6">Truncated spermidine/putrescine ABC transporter substrate binding component</fullName>
    </submittedName>
</protein>
<organism evidence="6 7">
    <name type="scientific">Lacticaseibacillus casei DSM 20011 = JCM 1134 = ATCC 393</name>
    <dbReference type="NCBI Taxonomy" id="1423732"/>
    <lineage>
        <taxon>Bacteria</taxon>
        <taxon>Bacillati</taxon>
        <taxon>Bacillota</taxon>
        <taxon>Bacilli</taxon>
        <taxon>Lactobacillales</taxon>
        <taxon>Lactobacillaceae</taxon>
        <taxon>Lacticaseibacillus</taxon>
    </lineage>
</organism>
<dbReference type="PANTHER" id="PTHR30222">
    <property type="entry name" value="SPERMIDINE/PUTRESCINE-BINDING PERIPLASMIC PROTEIN"/>
    <property type="match status" value="1"/>
</dbReference>
<keyword evidence="3 5" id="KW-0732">Signal</keyword>
<dbReference type="GO" id="GO:0015846">
    <property type="term" value="P:polyamine transport"/>
    <property type="evidence" value="ECO:0007669"/>
    <property type="project" value="InterPro"/>
</dbReference>
<keyword evidence="4" id="KW-0574">Periplasm</keyword>
<evidence type="ECO:0000313" key="6">
    <source>
        <dbReference type="EMBL" id="BAN74039.1"/>
    </source>
</evidence>
<proteinExistence type="predicted"/>
<evidence type="ECO:0000256" key="4">
    <source>
        <dbReference type="ARBA" id="ARBA00022764"/>
    </source>
</evidence>
<accession>A0AAD1AND5</accession>
<dbReference type="EMBL" id="AP012544">
    <property type="protein sequence ID" value="BAN74039.1"/>
    <property type="molecule type" value="Genomic_DNA"/>
</dbReference>
<evidence type="ECO:0000256" key="2">
    <source>
        <dbReference type="ARBA" id="ARBA00022448"/>
    </source>
</evidence>
<feature type="signal peptide" evidence="5">
    <location>
        <begin position="1"/>
        <end position="22"/>
    </location>
</feature>
<comment type="subcellular location">
    <subcellularLocation>
        <location evidence="1">Periplasm</location>
    </subcellularLocation>
</comment>